<dbReference type="GO" id="GO:0031298">
    <property type="term" value="C:replication fork protection complex"/>
    <property type="evidence" value="ECO:0007669"/>
    <property type="project" value="TreeGrafter"/>
</dbReference>
<feature type="region of interest" description="Disordered" evidence="10">
    <location>
        <begin position="1274"/>
        <end position="1323"/>
    </location>
</feature>
<evidence type="ECO:0000256" key="2">
    <source>
        <dbReference type="ARBA" id="ARBA00008174"/>
    </source>
</evidence>
<evidence type="ECO:0000256" key="5">
    <source>
        <dbReference type="ARBA" id="ARBA00022880"/>
    </source>
</evidence>
<evidence type="ECO:0000256" key="10">
    <source>
        <dbReference type="SAM" id="MobiDB-lite"/>
    </source>
</evidence>
<sequence length="1341" mass="154397">MSAHVDSAYHPLGNIDDEINPEDDIYNIMENAQVPQSSEDEEDEDDGRGEESDIIDDSGNENEDGINESEKENIEDRTESRLLLAQQQISKGSKYLSEAEKALKAHILILCSSLGGIDQSTDSGEYSLGVDALACLKDLKKWIKTVDEATNSWAVAIACFENGLVMNDLIPILTQLPKNRNLNNKYKNDILLTTLELLMLLTKPLVLDINNASFDRVDQYIQLKKAHIYYKNKILNFENGLSLKSVVGITIPILVLQKSQRTHRDYTILNLCLHFFRNIIRIEPADTTILANKANHSKVQQRQDNMPPSISKEDISFNTLIYSYKRNKVFDFIQTISAGLNKEFLGDVLAPVCLECYFYITYAIHPEDLIWDAKKLKHQQEQQQQQQQLQQKEQQQQEEQQKQKQKPVDVSQLNASSSLSSLYEADKNIKKALLQKGLTRHSNFGTLLTVKSGDSTTLTMSGQDKLLTNNSIDPISQLDSRKKAINFQRGYINHSEATSSDFDTKLNSDNIKILNEGSIKILNNFFSDFVENGFGILIQTLRKQYQSTDGSLGAFLDYHFFFIISWILKFERLKREADDLNIGLYLRFSYLQETFTETSIIILMNKLDSYLKEREYNILRVCVIYFKELLSTIINFHSLDANKILEAHKDDDTMEDSKEELIAYQTASEALLRKLFDDEQKFNVLFLIPMDAHRVSLTYSHDIVEFTHVLMKAFKYLSNLKTSLTLSKKNRKALKKLYTEDNQFSDSEEENEIDEESSYKNYVAFDKFRLESYEKRLMGNSVVNLYVNYFSNFNELDERKLRLCLSYFHKVLTKKDQFMKLFRLDFMLSLHELKYATSRFSRATMKDFGKFLSYFMYTLQKLWSKVPVLGLELLSQNIENDNRFKIYLATGDVQEIQNNAHKISTLDKTFTNNHLAYGEKITILTSILFYDDSVELIDWLIKQLDYILTLRKSWEDADITAEANDGVERNSSTKEDTVLNREKDRFVLRNSTYRLLLSTIGFKCDLAWGGKSTLPFSVETSHIESTLNYIKQAKETPAENDDLNKNIIGVRAARKANENDNGEDGDFGIDNDNDEYDEDDENDGDSVNSRRKQTGFEDLADDNDALDLMEARIQRNSDAVKGVARKKNGTGRRKRKRVVDEDDDDDVLSKYNKKKVKATKVKKSKKQNRRNKTDENQDDGSKISEKQQNSQKEHLSSKIVDVADDLSDEEEERAFFERERRLQKLIEANDGKPLSPEQIRMVFENESIYQGNDIQEKDQFEGILSDTEVVISKTSLGEETVLSNDSDDDEKSTANSDQNELASKTQSEELNIESIIDNSQDTDATRKIRRIRNIIEDSDDE</sequence>
<dbReference type="Pfam" id="PF04821">
    <property type="entry name" value="TIMELESS"/>
    <property type="match status" value="1"/>
</dbReference>
<name>A0A9W6WG70_CANBO</name>
<feature type="compositionally biased region" description="Acidic residues" evidence="10">
    <location>
        <begin position="15"/>
        <end position="25"/>
    </location>
</feature>
<dbReference type="GO" id="GO:0000076">
    <property type="term" value="P:DNA replication checkpoint signaling"/>
    <property type="evidence" value="ECO:0007669"/>
    <property type="project" value="TreeGrafter"/>
</dbReference>
<keyword evidence="13" id="KW-1185">Reference proteome</keyword>
<feature type="region of interest" description="Disordered" evidence="10">
    <location>
        <begin position="387"/>
        <end position="412"/>
    </location>
</feature>
<feature type="domain" description="Timeless N-terminal" evidence="11">
    <location>
        <begin position="125"/>
        <end position="450"/>
    </location>
</feature>
<comment type="subcellular location">
    <subcellularLocation>
        <location evidence="1">Nucleus</location>
    </subcellularLocation>
</comment>
<evidence type="ECO:0000256" key="7">
    <source>
        <dbReference type="ARBA" id="ARBA00023242"/>
    </source>
</evidence>
<evidence type="ECO:0000256" key="8">
    <source>
        <dbReference type="ARBA" id="ARBA00023254"/>
    </source>
</evidence>
<dbReference type="GO" id="GO:0043111">
    <property type="term" value="P:replication fork arrest"/>
    <property type="evidence" value="ECO:0007669"/>
    <property type="project" value="TreeGrafter"/>
</dbReference>
<keyword evidence="7" id="KW-0539">Nucleus</keyword>
<comment type="similarity">
    <text evidence="2">Belongs to the timeless family.</text>
</comment>
<dbReference type="EMBL" id="BSXN01000295">
    <property type="protein sequence ID" value="GME67978.1"/>
    <property type="molecule type" value="Genomic_DNA"/>
</dbReference>
<dbReference type="GO" id="GO:0003677">
    <property type="term" value="F:DNA binding"/>
    <property type="evidence" value="ECO:0007669"/>
    <property type="project" value="TreeGrafter"/>
</dbReference>
<feature type="compositionally biased region" description="Acidic residues" evidence="10">
    <location>
        <begin position="1060"/>
        <end position="1084"/>
    </location>
</feature>
<feature type="compositionally biased region" description="Basic residues" evidence="10">
    <location>
        <begin position="1151"/>
        <end position="1170"/>
    </location>
</feature>
<evidence type="ECO:0000256" key="9">
    <source>
        <dbReference type="ARBA" id="ARBA00023306"/>
    </source>
</evidence>
<evidence type="ECO:0000256" key="6">
    <source>
        <dbReference type="ARBA" id="ARBA00023204"/>
    </source>
</evidence>
<protein>
    <recommendedName>
        <fullName evidence="3">Topoisomerase 1-associated factor 1</fullName>
    </recommendedName>
</protein>
<keyword evidence="4" id="KW-0227">DNA damage</keyword>
<evidence type="ECO:0000256" key="4">
    <source>
        <dbReference type="ARBA" id="ARBA00022763"/>
    </source>
</evidence>
<comment type="caution">
    <text evidence="12">The sequence shown here is derived from an EMBL/GenBank/DDBJ whole genome shotgun (WGS) entry which is preliminary data.</text>
</comment>
<keyword evidence="5" id="KW-0236">DNA replication inhibitor</keyword>
<dbReference type="InterPro" id="IPR044998">
    <property type="entry name" value="Timeless"/>
</dbReference>
<feature type="region of interest" description="Disordered" evidence="10">
    <location>
        <begin position="1055"/>
        <end position="1098"/>
    </location>
</feature>
<dbReference type="PANTHER" id="PTHR22940:SF4">
    <property type="entry name" value="PROTEIN TIMELESS HOMOLOG"/>
    <property type="match status" value="1"/>
</dbReference>
<feature type="compositionally biased region" description="Acidic residues" evidence="10">
    <location>
        <begin position="38"/>
        <end position="67"/>
    </location>
</feature>
<evidence type="ECO:0000256" key="3">
    <source>
        <dbReference type="ARBA" id="ARBA00021529"/>
    </source>
</evidence>
<keyword evidence="6" id="KW-0234">DNA repair</keyword>
<dbReference type="GO" id="GO:0051321">
    <property type="term" value="P:meiotic cell cycle"/>
    <property type="evidence" value="ECO:0007669"/>
    <property type="project" value="UniProtKB-KW"/>
</dbReference>
<feature type="compositionally biased region" description="Polar residues" evidence="10">
    <location>
        <begin position="1293"/>
        <end position="1309"/>
    </location>
</feature>
<keyword evidence="8" id="KW-0469">Meiosis</keyword>
<reference evidence="12" key="1">
    <citation type="submission" date="2023-04" db="EMBL/GenBank/DDBJ databases">
        <title>Candida boidinii NBRC 10035.</title>
        <authorList>
            <person name="Ichikawa N."/>
            <person name="Sato H."/>
            <person name="Tonouchi N."/>
        </authorList>
    </citation>
    <scope>NUCLEOTIDE SEQUENCE</scope>
    <source>
        <strain evidence="12">NBRC 10035</strain>
    </source>
</reference>
<feature type="compositionally biased region" description="Basic and acidic residues" evidence="10">
    <location>
        <begin position="1171"/>
        <end position="1196"/>
    </location>
</feature>
<evidence type="ECO:0000256" key="1">
    <source>
        <dbReference type="ARBA" id="ARBA00004123"/>
    </source>
</evidence>
<feature type="region of interest" description="Disordered" evidence="10">
    <location>
        <begin position="1"/>
        <end position="76"/>
    </location>
</feature>
<dbReference type="Proteomes" id="UP001165120">
    <property type="component" value="Unassembled WGS sequence"/>
</dbReference>
<keyword evidence="9" id="KW-0131">Cell cycle</keyword>
<feature type="compositionally biased region" description="Polar residues" evidence="10">
    <location>
        <begin position="1274"/>
        <end position="1284"/>
    </location>
</feature>
<dbReference type="GO" id="GO:0006281">
    <property type="term" value="P:DNA repair"/>
    <property type="evidence" value="ECO:0007669"/>
    <property type="project" value="UniProtKB-KW"/>
</dbReference>
<feature type="compositionally biased region" description="Basic residues" evidence="10">
    <location>
        <begin position="1123"/>
        <end position="1137"/>
    </location>
</feature>
<accession>A0A9W6WG70</accession>
<feature type="region of interest" description="Disordered" evidence="10">
    <location>
        <begin position="1118"/>
        <end position="1204"/>
    </location>
</feature>
<dbReference type="PANTHER" id="PTHR22940">
    <property type="entry name" value="TIMEOUT/TIMELESS-2"/>
    <property type="match status" value="1"/>
</dbReference>
<evidence type="ECO:0000259" key="11">
    <source>
        <dbReference type="Pfam" id="PF04821"/>
    </source>
</evidence>
<gene>
    <name evidence="12" type="ORF">Cboi02_000131000</name>
</gene>
<proteinExistence type="inferred from homology"/>
<dbReference type="InterPro" id="IPR006906">
    <property type="entry name" value="Timeless_N"/>
</dbReference>
<evidence type="ECO:0000313" key="12">
    <source>
        <dbReference type="EMBL" id="GME67978.1"/>
    </source>
</evidence>
<evidence type="ECO:0000313" key="13">
    <source>
        <dbReference type="Proteomes" id="UP001165120"/>
    </source>
</evidence>
<feature type="compositionally biased region" description="Low complexity" evidence="10">
    <location>
        <begin position="387"/>
        <end position="398"/>
    </location>
</feature>
<organism evidence="12 13">
    <name type="scientific">Candida boidinii</name>
    <name type="common">Yeast</name>
    <dbReference type="NCBI Taxonomy" id="5477"/>
    <lineage>
        <taxon>Eukaryota</taxon>
        <taxon>Fungi</taxon>
        <taxon>Dikarya</taxon>
        <taxon>Ascomycota</taxon>
        <taxon>Saccharomycotina</taxon>
        <taxon>Pichiomycetes</taxon>
        <taxon>Pichiales</taxon>
        <taxon>Pichiaceae</taxon>
        <taxon>Ogataea</taxon>
        <taxon>Ogataea/Candida clade</taxon>
    </lineage>
</organism>